<sequence>MRVGEIMRKLNITDPGFPQQWHLFNTEQPGNDLNVTGVWAQGITGINSTVCFVDDGLDYESEDLAQNFFAEGSWDYNDHVALPKPRLLDDRHGTRCAGEVAAVRNNVCGVGVAYGAKVSGVRILSGDLTEADEAASINYRMDVNHIYSCSWGPADDGEHMEAPPQIVKDAVLNGVTKGRGGLGSIYVFASGNGGAKSDNCNFDGYTNSIYTITVGSIDRNDNHPVYSESCSAMMITMYSSGYGGQAIYTTDWPGQCTNQHGGTSAAAPLASGIYTLVLQVRPDLTWRDFQHLTVRTAVTISPKDDSWQTTAAGRKYSHKFGYGKLDGWAIVEAAKTYQKVNPQTHFISPSVIVNDTIPTDSEGITSHVIISEENLKDVDLKRLEHITVTVDIDHQRRGDVEIRLTSPSNVVSYLAMGRGSDKDKDGFKDWVFMSVAHWDENPLGIWLLTVITVIDKERPQTTGFWNNWKLTLWGESGNTTVGGGTTIAGTETATAPTVSLTTTTTTTTTTSTSTTTTTTTTATTKTSTPTQTSSTSSFSATASAATTETPTPSPTTNHALLAFGFFGAVGAVGAVFLYKARRKSVSAQAYEFQTLNEREVEAAFDYEDDEDDEEKGFLDSRAPMGSDGVG</sequence>
<evidence type="ECO:0000256" key="6">
    <source>
        <dbReference type="ARBA" id="ARBA00022801"/>
    </source>
</evidence>
<proteinExistence type="inferred from homology"/>
<organism evidence="18 19">
    <name type="scientific">Rhizophlyctis rosea</name>
    <dbReference type="NCBI Taxonomy" id="64517"/>
    <lineage>
        <taxon>Eukaryota</taxon>
        <taxon>Fungi</taxon>
        <taxon>Fungi incertae sedis</taxon>
        <taxon>Chytridiomycota</taxon>
        <taxon>Chytridiomycota incertae sedis</taxon>
        <taxon>Chytridiomycetes</taxon>
        <taxon>Rhizophlyctidales</taxon>
        <taxon>Rhizophlyctidaceae</taxon>
        <taxon>Rhizophlyctis</taxon>
    </lineage>
</organism>
<evidence type="ECO:0000256" key="14">
    <source>
        <dbReference type="PROSITE-ProRule" id="PRU01240"/>
    </source>
</evidence>
<dbReference type="InterPro" id="IPR000209">
    <property type="entry name" value="Peptidase_S8/S53_dom"/>
</dbReference>
<keyword evidence="11" id="KW-0865">Zymogen</keyword>
<evidence type="ECO:0000256" key="4">
    <source>
        <dbReference type="ARBA" id="ARBA00022692"/>
    </source>
</evidence>
<dbReference type="Proteomes" id="UP001212841">
    <property type="component" value="Unassembled WGS sequence"/>
</dbReference>
<dbReference type="PRINTS" id="PR00723">
    <property type="entry name" value="SUBTILISIN"/>
</dbReference>
<keyword evidence="6 14" id="KW-0378">Hydrolase</keyword>
<keyword evidence="12" id="KW-0325">Glycoprotein</keyword>
<feature type="non-terminal residue" evidence="18">
    <location>
        <position position="630"/>
    </location>
</feature>
<evidence type="ECO:0000256" key="15">
    <source>
        <dbReference type="SAM" id="MobiDB-lite"/>
    </source>
</evidence>
<comment type="subcellular location">
    <subcellularLocation>
        <location evidence="1">Membrane</location>
    </subcellularLocation>
</comment>
<evidence type="ECO:0000256" key="3">
    <source>
        <dbReference type="ARBA" id="ARBA00022670"/>
    </source>
</evidence>
<evidence type="ECO:0000256" key="8">
    <source>
        <dbReference type="ARBA" id="ARBA00022837"/>
    </source>
</evidence>
<dbReference type="PROSITE" id="PS51892">
    <property type="entry name" value="SUBTILASE"/>
    <property type="match status" value="1"/>
</dbReference>
<comment type="similarity">
    <text evidence="2">Belongs to the peptidase S8 family. Furin subfamily.</text>
</comment>
<keyword evidence="5" id="KW-0732">Signal</keyword>
<dbReference type="PANTHER" id="PTHR42884">
    <property type="entry name" value="PROPROTEIN CONVERTASE SUBTILISIN/KEXIN-RELATED"/>
    <property type="match status" value="1"/>
</dbReference>
<evidence type="ECO:0000256" key="5">
    <source>
        <dbReference type="ARBA" id="ARBA00022729"/>
    </source>
</evidence>
<keyword evidence="8" id="KW-0106">Calcium</keyword>
<evidence type="ECO:0000256" key="9">
    <source>
        <dbReference type="ARBA" id="ARBA00022989"/>
    </source>
</evidence>
<evidence type="ECO:0000256" key="13">
    <source>
        <dbReference type="PIRSR" id="PIRSR615500-1"/>
    </source>
</evidence>
<dbReference type="Gene3D" id="2.60.120.260">
    <property type="entry name" value="Galactose-binding domain-like"/>
    <property type="match status" value="1"/>
</dbReference>
<feature type="transmembrane region" description="Helical" evidence="16">
    <location>
        <begin position="559"/>
        <end position="578"/>
    </location>
</feature>
<protein>
    <submittedName>
        <fullName evidence="18">Pheromone processing endoprotease</fullName>
    </submittedName>
</protein>
<keyword evidence="19" id="KW-1185">Reference proteome</keyword>
<dbReference type="PROSITE" id="PS00138">
    <property type="entry name" value="SUBTILASE_SER"/>
    <property type="match status" value="1"/>
</dbReference>
<evidence type="ECO:0000256" key="10">
    <source>
        <dbReference type="ARBA" id="ARBA00023136"/>
    </source>
</evidence>
<feature type="region of interest" description="Disordered" evidence="15">
    <location>
        <begin position="489"/>
        <end position="554"/>
    </location>
</feature>
<dbReference type="GO" id="GO:0005802">
    <property type="term" value="C:trans-Golgi network"/>
    <property type="evidence" value="ECO:0007669"/>
    <property type="project" value="TreeGrafter"/>
</dbReference>
<gene>
    <name evidence="18" type="primary">KEX2</name>
    <name evidence="18" type="ORF">HK097_004629</name>
</gene>
<dbReference type="GO" id="GO:0000139">
    <property type="term" value="C:Golgi membrane"/>
    <property type="evidence" value="ECO:0007669"/>
    <property type="project" value="TreeGrafter"/>
</dbReference>
<evidence type="ECO:0000259" key="17">
    <source>
        <dbReference type="PROSITE" id="PS51829"/>
    </source>
</evidence>
<evidence type="ECO:0000256" key="12">
    <source>
        <dbReference type="ARBA" id="ARBA00023180"/>
    </source>
</evidence>
<evidence type="ECO:0000256" key="11">
    <source>
        <dbReference type="ARBA" id="ARBA00023145"/>
    </source>
</evidence>
<feature type="active site" description="Charge relay system" evidence="13 14">
    <location>
        <position position="264"/>
    </location>
</feature>
<dbReference type="InterPro" id="IPR008979">
    <property type="entry name" value="Galactose-bd-like_sf"/>
</dbReference>
<feature type="compositionally biased region" description="Acidic residues" evidence="15">
    <location>
        <begin position="604"/>
        <end position="614"/>
    </location>
</feature>
<dbReference type="FunFam" id="2.60.120.260:FF:000026">
    <property type="entry name" value="proprotein convertase subtilisin/kexin type 7"/>
    <property type="match status" value="1"/>
</dbReference>
<reference evidence="18" key="1">
    <citation type="submission" date="2020-05" db="EMBL/GenBank/DDBJ databases">
        <title>Phylogenomic resolution of chytrid fungi.</title>
        <authorList>
            <person name="Stajich J.E."/>
            <person name="Amses K."/>
            <person name="Simmons R."/>
            <person name="Seto K."/>
            <person name="Myers J."/>
            <person name="Bonds A."/>
            <person name="Quandt C.A."/>
            <person name="Barry K."/>
            <person name="Liu P."/>
            <person name="Grigoriev I."/>
            <person name="Longcore J.E."/>
            <person name="James T.Y."/>
        </authorList>
    </citation>
    <scope>NUCLEOTIDE SEQUENCE</scope>
    <source>
        <strain evidence="18">JEL0318</strain>
    </source>
</reference>
<dbReference type="GO" id="GO:0007323">
    <property type="term" value="P:peptide pheromone maturation"/>
    <property type="evidence" value="ECO:0007669"/>
    <property type="project" value="UniProtKB-ARBA"/>
</dbReference>
<dbReference type="GO" id="GO:0016485">
    <property type="term" value="P:protein processing"/>
    <property type="evidence" value="ECO:0007669"/>
    <property type="project" value="TreeGrafter"/>
</dbReference>
<dbReference type="InterPro" id="IPR015500">
    <property type="entry name" value="Peptidase_S8_subtilisin-rel"/>
</dbReference>
<dbReference type="AlphaFoldDB" id="A0AAD5S181"/>
<accession>A0AAD5S181</accession>
<dbReference type="SUPFAM" id="SSF52743">
    <property type="entry name" value="Subtilisin-like"/>
    <property type="match status" value="1"/>
</dbReference>
<dbReference type="Pfam" id="PF01483">
    <property type="entry name" value="P_proprotein"/>
    <property type="match status" value="1"/>
</dbReference>
<name>A0AAD5S181_9FUNG</name>
<keyword evidence="10 16" id="KW-0472">Membrane</keyword>
<dbReference type="PROSITE" id="PS00137">
    <property type="entry name" value="SUBTILASE_HIS"/>
    <property type="match status" value="1"/>
</dbReference>
<dbReference type="Gene3D" id="3.40.50.200">
    <property type="entry name" value="Peptidase S8/S53 domain"/>
    <property type="match status" value="1"/>
</dbReference>
<dbReference type="FunFam" id="3.40.50.200:FF:000005">
    <property type="entry name" value="Proprotein convertase subtilisin/kexin type 7"/>
    <property type="match status" value="1"/>
</dbReference>
<keyword evidence="4 16" id="KW-0812">Transmembrane</keyword>
<dbReference type="GO" id="GO:0004252">
    <property type="term" value="F:serine-type endopeptidase activity"/>
    <property type="evidence" value="ECO:0007669"/>
    <property type="project" value="UniProtKB-UniRule"/>
</dbReference>
<feature type="active site" description="Charge relay system" evidence="13 14">
    <location>
        <position position="54"/>
    </location>
</feature>
<dbReference type="InterPro" id="IPR023828">
    <property type="entry name" value="Peptidase_S8_Ser-AS"/>
</dbReference>
<dbReference type="SUPFAM" id="SSF49785">
    <property type="entry name" value="Galactose-binding domain-like"/>
    <property type="match status" value="1"/>
</dbReference>
<dbReference type="PROSITE" id="PS51829">
    <property type="entry name" value="P_HOMO_B"/>
    <property type="match status" value="1"/>
</dbReference>
<dbReference type="InterPro" id="IPR022398">
    <property type="entry name" value="Peptidase_S8_His-AS"/>
</dbReference>
<comment type="caution">
    <text evidence="18">The sequence shown here is derived from an EMBL/GenBank/DDBJ whole genome shotgun (WGS) entry which is preliminary data.</text>
</comment>
<evidence type="ECO:0000256" key="7">
    <source>
        <dbReference type="ARBA" id="ARBA00022825"/>
    </source>
</evidence>
<dbReference type="Pfam" id="PF00082">
    <property type="entry name" value="Peptidase_S8"/>
    <property type="match status" value="1"/>
</dbReference>
<dbReference type="PANTHER" id="PTHR42884:SF14">
    <property type="entry name" value="NEUROENDOCRINE CONVERTASE 1"/>
    <property type="match status" value="1"/>
</dbReference>
<evidence type="ECO:0000313" key="18">
    <source>
        <dbReference type="EMBL" id="KAJ3034106.1"/>
    </source>
</evidence>
<dbReference type="InterPro" id="IPR002884">
    <property type="entry name" value="P_dom"/>
</dbReference>
<keyword evidence="9 16" id="KW-1133">Transmembrane helix</keyword>
<evidence type="ECO:0000313" key="19">
    <source>
        <dbReference type="Proteomes" id="UP001212841"/>
    </source>
</evidence>
<dbReference type="EMBL" id="JADGJD010002200">
    <property type="protein sequence ID" value="KAJ3034106.1"/>
    <property type="molecule type" value="Genomic_DNA"/>
</dbReference>
<dbReference type="InterPro" id="IPR036852">
    <property type="entry name" value="Peptidase_S8/S53_dom_sf"/>
</dbReference>
<feature type="domain" description="P/Homo B" evidence="17">
    <location>
        <begin position="340"/>
        <end position="478"/>
    </location>
</feature>
<keyword evidence="3 14" id="KW-0645">Protease</keyword>
<feature type="active site" description="Charge relay system" evidence="13 14">
    <location>
        <position position="92"/>
    </location>
</feature>
<evidence type="ECO:0000256" key="1">
    <source>
        <dbReference type="ARBA" id="ARBA00004370"/>
    </source>
</evidence>
<keyword evidence="7 14" id="KW-0720">Serine protease</keyword>
<feature type="region of interest" description="Disordered" evidence="15">
    <location>
        <begin position="604"/>
        <end position="630"/>
    </location>
</feature>
<dbReference type="InterPro" id="IPR034182">
    <property type="entry name" value="Kexin/furin"/>
</dbReference>
<evidence type="ECO:0000256" key="2">
    <source>
        <dbReference type="ARBA" id="ARBA00005325"/>
    </source>
</evidence>
<dbReference type="CDD" id="cd04059">
    <property type="entry name" value="Peptidases_S8_Protein_convertases_Kexins_Furin-like"/>
    <property type="match status" value="1"/>
</dbReference>
<evidence type="ECO:0000256" key="16">
    <source>
        <dbReference type="SAM" id="Phobius"/>
    </source>
</evidence>